<dbReference type="Pfam" id="PF12804">
    <property type="entry name" value="NTP_transf_3"/>
    <property type="match status" value="1"/>
</dbReference>
<evidence type="ECO:0000259" key="8">
    <source>
        <dbReference type="Pfam" id="PF12804"/>
    </source>
</evidence>
<dbReference type="PANTHER" id="PTHR19136">
    <property type="entry name" value="MOLYBDENUM COFACTOR GUANYLYLTRANSFERASE"/>
    <property type="match status" value="1"/>
</dbReference>
<comment type="caution">
    <text evidence="9">The sequence shown here is derived from an EMBL/GenBank/DDBJ whole genome shotgun (WGS) entry which is preliminary data.</text>
</comment>
<evidence type="ECO:0000256" key="4">
    <source>
        <dbReference type="ARBA" id="ARBA00022741"/>
    </source>
</evidence>
<evidence type="ECO:0000256" key="6">
    <source>
        <dbReference type="ARBA" id="ARBA00023134"/>
    </source>
</evidence>
<name>A0ABV1HEP8_9FIRM</name>
<organism evidence="9 10">
    <name type="scientific">Maccoyibacter intestinihominis</name>
    <dbReference type="NCBI Taxonomy" id="3133499"/>
    <lineage>
        <taxon>Bacteria</taxon>
        <taxon>Bacillati</taxon>
        <taxon>Bacillota</taxon>
        <taxon>Clostridia</taxon>
        <taxon>Lachnospirales</taxon>
        <taxon>Lachnospiraceae</taxon>
        <taxon>Maccoyibacter</taxon>
    </lineage>
</organism>
<reference evidence="9 10" key="1">
    <citation type="submission" date="2024-03" db="EMBL/GenBank/DDBJ databases">
        <title>Human intestinal bacterial collection.</title>
        <authorList>
            <person name="Pauvert C."/>
            <person name="Hitch T.C.A."/>
            <person name="Clavel T."/>
        </authorList>
    </citation>
    <scope>NUCLEOTIDE SEQUENCE [LARGE SCALE GENOMIC DNA]</scope>
    <source>
        <strain evidence="9 10">CLA-AA-H185</strain>
    </source>
</reference>
<evidence type="ECO:0000256" key="7">
    <source>
        <dbReference type="ARBA" id="ARBA00023150"/>
    </source>
</evidence>
<keyword evidence="3" id="KW-0479">Metal-binding</keyword>
<keyword evidence="10" id="KW-1185">Reference proteome</keyword>
<dbReference type="RefSeq" id="WP_177962967.1">
    <property type="nucleotide sequence ID" value="NZ_JBBMEX010000009.1"/>
</dbReference>
<protein>
    <submittedName>
        <fullName evidence="9">Molybdenum cofactor guanylyltransferase</fullName>
        <ecNumber evidence="9">2.7.7.77</ecNumber>
    </submittedName>
</protein>
<keyword evidence="2 9" id="KW-0808">Transferase</keyword>
<keyword evidence="1" id="KW-0963">Cytoplasm</keyword>
<dbReference type="PANTHER" id="PTHR19136:SF81">
    <property type="entry name" value="MOLYBDENUM COFACTOR GUANYLYLTRANSFERASE"/>
    <property type="match status" value="1"/>
</dbReference>
<gene>
    <name evidence="9" type="ORF">WMO43_09905</name>
</gene>
<sequence>MENALVILCGGDSSRMGSDKALLPFGNCCMVEYLVHKFEPYFSKIYLSVKQKGIYSHLHLNVQEISDIYLNAGPLAGVFSTLSMIDEERAFYISIDTPFFDPKLAAHLLEMSASYDICTIQRKEDETEQILSTVYSKSCITKLGKCLLLRQYSIKNVQDKCKTLYVPQEDLDFLPPLDVQFFELDTRASYYQALQYLHDLEGDAIFRETSELSN</sequence>
<keyword evidence="5" id="KW-0460">Magnesium</keyword>
<keyword evidence="4" id="KW-0547">Nucleotide-binding</keyword>
<evidence type="ECO:0000256" key="1">
    <source>
        <dbReference type="ARBA" id="ARBA00022490"/>
    </source>
</evidence>
<feature type="domain" description="MobA-like NTP transferase" evidence="8">
    <location>
        <begin position="6"/>
        <end position="147"/>
    </location>
</feature>
<evidence type="ECO:0000256" key="2">
    <source>
        <dbReference type="ARBA" id="ARBA00022679"/>
    </source>
</evidence>
<evidence type="ECO:0000313" key="10">
    <source>
        <dbReference type="Proteomes" id="UP001454489"/>
    </source>
</evidence>
<evidence type="ECO:0000313" key="9">
    <source>
        <dbReference type="EMBL" id="MEQ2558181.1"/>
    </source>
</evidence>
<evidence type="ECO:0000256" key="3">
    <source>
        <dbReference type="ARBA" id="ARBA00022723"/>
    </source>
</evidence>
<keyword evidence="9" id="KW-0548">Nucleotidyltransferase</keyword>
<dbReference type="InterPro" id="IPR025877">
    <property type="entry name" value="MobA-like_NTP_Trfase"/>
</dbReference>
<dbReference type="SUPFAM" id="SSF53448">
    <property type="entry name" value="Nucleotide-diphospho-sugar transferases"/>
    <property type="match status" value="1"/>
</dbReference>
<keyword evidence="6" id="KW-0342">GTP-binding</keyword>
<dbReference type="GO" id="GO:0061603">
    <property type="term" value="F:molybdenum cofactor guanylyltransferase activity"/>
    <property type="evidence" value="ECO:0007669"/>
    <property type="project" value="UniProtKB-EC"/>
</dbReference>
<accession>A0ABV1HEP8</accession>
<dbReference type="Gene3D" id="3.90.550.10">
    <property type="entry name" value="Spore Coat Polysaccharide Biosynthesis Protein SpsA, Chain A"/>
    <property type="match status" value="1"/>
</dbReference>
<dbReference type="Proteomes" id="UP001454489">
    <property type="component" value="Unassembled WGS sequence"/>
</dbReference>
<evidence type="ECO:0000256" key="5">
    <source>
        <dbReference type="ARBA" id="ARBA00022842"/>
    </source>
</evidence>
<dbReference type="EMBL" id="JBBMEX010000009">
    <property type="protein sequence ID" value="MEQ2558181.1"/>
    <property type="molecule type" value="Genomic_DNA"/>
</dbReference>
<keyword evidence="7" id="KW-0501">Molybdenum cofactor biosynthesis</keyword>
<dbReference type="CDD" id="cd02503">
    <property type="entry name" value="MobA"/>
    <property type="match status" value="1"/>
</dbReference>
<dbReference type="EC" id="2.7.7.77" evidence="9"/>
<dbReference type="InterPro" id="IPR013482">
    <property type="entry name" value="Molybde_CF_guanTrfase"/>
</dbReference>
<proteinExistence type="predicted"/>
<dbReference type="InterPro" id="IPR029044">
    <property type="entry name" value="Nucleotide-diphossugar_trans"/>
</dbReference>